<dbReference type="SUPFAM" id="SSF46626">
    <property type="entry name" value="Cytochrome c"/>
    <property type="match status" value="1"/>
</dbReference>
<comment type="caution">
    <text evidence="7">The sequence shown here is derived from an EMBL/GenBank/DDBJ whole genome shotgun (WGS) entry which is preliminary data.</text>
</comment>
<dbReference type="RefSeq" id="WP_320510055.1">
    <property type="nucleotide sequence ID" value="NZ_JAXCLW010000007.1"/>
</dbReference>
<gene>
    <name evidence="7" type="ORF">SMD27_19205</name>
</gene>
<dbReference type="PANTHER" id="PTHR30600:SF4">
    <property type="entry name" value="CYTOCHROME C DOMAIN-CONTAINING PROTEIN"/>
    <property type="match status" value="1"/>
</dbReference>
<evidence type="ECO:0000313" key="7">
    <source>
        <dbReference type="EMBL" id="MDY0884981.1"/>
    </source>
</evidence>
<keyword evidence="8" id="KW-1185">Reference proteome</keyword>
<name>A0ABU5EFJ0_9PROT</name>
<dbReference type="Gene3D" id="1.10.760.10">
    <property type="entry name" value="Cytochrome c-like domain"/>
    <property type="match status" value="1"/>
</dbReference>
<keyword evidence="2 4" id="KW-0479">Metal-binding</keyword>
<evidence type="ECO:0000256" key="2">
    <source>
        <dbReference type="ARBA" id="ARBA00022723"/>
    </source>
</evidence>
<evidence type="ECO:0000256" key="3">
    <source>
        <dbReference type="ARBA" id="ARBA00023004"/>
    </source>
</evidence>
<organism evidence="7 8">
    <name type="scientific">Dongia soli</name>
    <dbReference type="NCBI Taxonomy" id="600628"/>
    <lineage>
        <taxon>Bacteria</taxon>
        <taxon>Pseudomonadati</taxon>
        <taxon>Pseudomonadota</taxon>
        <taxon>Alphaproteobacteria</taxon>
        <taxon>Rhodospirillales</taxon>
        <taxon>Dongiaceae</taxon>
        <taxon>Dongia</taxon>
    </lineage>
</organism>
<dbReference type="InterPro" id="IPR009056">
    <property type="entry name" value="Cyt_c-like_dom"/>
</dbReference>
<feature type="chain" id="PRO_5046826311" evidence="5">
    <location>
        <begin position="23"/>
        <end position="455"/>
    </location>
</feature>
<evidence type="ECO:0000256" key="5">
    <source>
        <dbReference type="SAM" id="SignalP"/>
    </source>
</evidence>
<dbReference type="InterPro" id="IPR010538">
    <property type="entry name" value="DHOR"/>
</dbReference>
<dbReference type="InterPro" id="IPR036909">
    <property type="entry name" value="Cyt_c-like_dom_sf"/>
</dbReference>
<evidence type="ECO:0000313" key="8">
    <source>
        <dbReference type="Proteomes" id="UP001279642"/>
    </source>
</evidence>
<protein>
    <submittedName>
        <fullName evidence="7">Di-heme oxidoredictase family protein</fullName>
    </submittedName>
</protein>
<dbReference type="PIRSF" id="PIRSF028099">
    <property type="entry name" value="DUF1111"/>
    <property type="match status" value="1"/>
</dbReference>
<keyword evidence="1 4" id="KW-0349">Heme</keyword>
<keyword evidence="3 4" id="KW-0408">Iron</keyword>
<reference evidence="7 8" key="1">
    <citation type="journal article" date="2016" name="Antonie Van Leeuwenhoek">
        <title>Dongia soli sp. nov., isolated from soil from Dokdo, Korea.</title>
        <authorList>
            <person name="Kim D.U."/>
            <person name="Lee H."/>
            <person name="Kim H."/>
            <person name="Kim S.G."/>
            <person name="Ka J.O."/>
        </authorList>
    </citation>
    <scope>NUCLEOTIDE SEQUENCE [LARGE SCALE GENOMIC DNA]</scope>
    <source>
        <strain evidence="7 8">D78</strain>
    </source>
</reference>
<dbReference type="EMBL" id="JAXCLW010000007">
    <property type="protein sequence ID" value="MDY0884981.1"/>
    <property type="molecule type" value="Genomic_DNA"/>
</dbReference>
<accession>A0ABU5EFJ0</accession>
<evidence type="ECO:0000259" key="6">
    <source>
        <dbReference type="PROSITE" id="PS51007"/>
    </source>
</evidence>
<proteinExistence type="predicted"/>
<keyword evidence="5" id="KW-0732">Signal</keyword>
<dbReference type="PROSITE" id="PS51007">
    <property type="entry name" value="CYTC"/>
    <property type="match status" value="1"/>
</dbReference>
<dbReference type="Proteomes" id="UP001279642">
    <property type="component" value="Unassembled WGS sequence"/>
</dbReference>
<feature type="domain" description="Cytochrome c" evidence="6">
    <location>
        <begin position="326"/>
        <end position="455"/>
    </location>
</feature>
<evidence type="ECO:0000256" key="4">
    <source>
        <dbReference type="PROSITE-ProRule" id="PRU00433"/>
    </source>
</evidence>
<feature type="signal peptide" evidence="5">
    <location>
        <begin position="1"/>
        <end position="22"/>
    </location>
</feature>
<dbReference type="Pfam" id="PF06537">
    <property type="entry name" value="DHOR"/>
    <property type="match status" value="2"/>
</dbReference>
<evidence type="ECO:0000256" key="1">
    <source>
        <dbReference type="ARBA" id="ARBA00022617"/>
    </source>
</evidence>
<dbReference type="PANTHER" id="PTHR30600">
    <property type="entry name" value="CYTOCHROME C PEROXIDASE-RELATED"/>
    <property type="match status" value="1"/>
</dbReference>
<dbReference type="InterPro" id="IPR051395">
    <property type="entry name" value="Cytochrome_c_Peroxidase/MauG"/>
</dbReference>
<sequence>MRPLVFLLSACLAGAVALPSSAEEQVAQRQEQSLRRAVQPDAEMPDAKRMDFDLGFGLFKRNWVAAPSSTQAVDGLGPLYNARSCNVCHPGGGRPTALLDRHGDPVAGLTVHLGQAAKVREAARPDPVYGEQIQTQALPGQQPEARLSLSMTDGPVIELAGGERVQLQQPQMQLSQLAFGDLAADSHAGFRMAPAIHGLGLLDRIPEAEILAQTKRVKRDGVAGRPNRVLDVVSGESRIGRFGWKAVQPTLAQQDAHAFNIDIGMSTTIFRRPAGDCSGIQRDCLAAPNGNSPQFGNVEIAEPMRHLIDTFVSYAMLPPQRQRDTDRIAAGEKLFMAAGCDTCHRPSYNLPATAEIPARRISPYTDLLLHDMGPGLADGVAEGTAGGSEWRTQPLWRLGQAVAGDAPAALLHDGRARTILEAVLWHGGEATAAQQRVVAMSPEERTNLIAFLRSL</sequence>